<evidence type="ECO:0000313" key="3">
    <source>
        <dbReference type="Proteomes" id="UP000030760"/>
    </source>
</evidence>
<proteinExistence type="predicted"/>
<dbReference type="Proteomes" id="UP000030760">
    <property type="component" value="Unassembled WGS sequence"/>
</dbReference>
<protein>
    <submittedName>
        <fullName evidence="2">Uncharacterized protein</fullName>
    </submittedName>
</protein>
<dbReference type="EMBL" id="KB405089">
    <property type="protein sequence ID" value="EMF53405.1"/>
    <property type="molecule type" value="Genomic_DNA"/>
</dbReference>
<gene>
    <name evidence="2" type="ORF">SBD_4950</name>
</gene>
<reference evidence="3" key="1">
    <citation type="journal article" date="2013" name="Genome Announc.">
        <title>Draft Genome Sequence of Streptomyces bottropensis ATCC 25435, a Bottromycin-Producing Actinomycete.</title>
        <authorList>
            <person name="Zhang H."/>
            <person name="Zhou W."/>
            <person name="Zhuang Y."/>
            <person name="Liang X."/>
            <person name="Liu T."/>
        </authorList>
    </citation>
    <scope>NUCLEOTIDE SEQUENCE [LARGE SCALE GENOMIC DNA]</scope>
    <source>
        <strain evidence="3">ATCC 25435</strain>
    </source>
</reference>
<accession>M3FKE0</accession>
<evidence type="ECO:0000313" key="2">
    <source>
        <dbReference type="EMBL" id="EMF53405.1"/>
    </source>
</evidence>
<evidence type="ECO:0000256" key="1">
    <source>
        <dbReference type="SAM" id="MobiDB-lite"/>
    </source>
</evidence>
<dbReference type="AlphaFoldDB" id="M3FKE0"/>
<feature type="region of interest" description="Disordered" evidence="1">
    <location>
        <begin position="25"/>
        <end position="65"/>
    </location>
</feature>
<sequence>MLFERYRARRSLIFRADGRRPGGRLLRHANGVNHPARTYPYETSENTEKCPAPRRHRALPRPERA</sequence>
<name>M3FKE0_9ACTN</name>
<organism evidence="2 3">
    <name type="scientific">Streptomyces bottropensis ATCC 25435</name>
    <dbReference type="NCBI Taxonomy" id="1054862"/>
    <lineage>
        <taxon>Bacteria</taxon>
        <taxon>Bacillati</taxon>
        <taxon>Actinomycetota</taxon>
        <taxon>Actinomycetes</taxon>
        <taxon>Kitasatosporales</taxon>
        <taxon>Streptomycetaceae</taxon>
        <taxon>Streptomyces</taxon>
    </lineage>
</organism>